<sequence>MSIDQQNNQKNVEYHLAGQFPLLGQKEGVSDAVTHSRSACRTQTDLTLNQVTGDPVLPLPVLSCSNDEWISVLLATLPIFNKVDVTNHRAISNGERVSYLILPA</sequence>
<evidence type="ECO:0000313" key="1">
    <source>
        <dbReference type="EMBL" id="CAG6788909.1"/>
    </source>
</evidence>
<reference evidence="1" key="1">
    <citation type="submission" date="2021-05" db="EMBL/GenBank/DDBJ databases">
        <authorList>
            <person name="Alioto T."/>
            <person name="Alioto T."/>
            <person name="Gomez Garrido J."/>
        </authorList>
    </citation>
    <scope>NUCLEOTIDE SEQUENCE</scope>
</reference>
<dbReference type="EMBL" id="HBUF01662237">
    <property type="protein sequence ID" value="CAG6788909.1"/>
    <property type="molecule type" value="Transcribed_RNA"/>
</dbReference>
<protein>
    <submittedName>
        <fullName evidence="1">Uncharacterized protein</fullName>
    </submittedName>
</protein>
<dbReference type="AlphaFoldDB" id="A0A8D9FGQ7"/>
<name>A0A8D9FGQ7_9HEMI</name>
<proteinExistence type="predicted"/>
<organism evidence="1">
    <name type="scientific">Cacopsylla melanoneura</name>
    <dbReference type="NCBI Taxonomy" id="428564"/>
    <lineage>
        <taxon>Eukaryota</taxon>
        <taxon>Metazoa</taxon>
        <taxon>Ecdysozoa</taxon>
        <taxon>Arthropoda</taxon>
        <taxon>Hexapoda</taxon>
        <taxon>Insecta</taxon>
        <taxon>Pterygota</taxon>
        <taxon>Neoptera</taxon>
        <taxon>Paraneoptera</taxon>
        <taxon>Hemiptera</taxon>
        <taxon>Sternorrhyncha</taxon>
        <taxon>Psylloidea</taxon>
        <taxon>Psyllidae</taxon>
        <taxon>Psyllinae</taxon>
        <taxon>Cacopsylla</taxon>
    </lineage>
</organism>
<accession>A0A8D9FGQ7</accession>